<reference evidence="2" key="1">
    <citation type="journal article" date="2014" name="Sci. Data">
        <title>Genomes of diverse isolates of the marine cyanobacterium Prochlorococcus.</title>
        <authorList>
            <person name="Biller S."/>
            <person name="Berube P."/>
            <person name="Thompson J."/>
            <person name="Kelly L."/>
            <person name="Roggensack S."/>
            <person name="Awad L."/>
            <person name="Roache-Johnson K."/>
            <person name="Ding H."/>
            <person name="Giovannoni S.J."/>
            <person name="Moore L.R."/>
            <person name="Chisholm S.W."/>
        </authorList>
    </citation>
    <scope>NUCLEOTIDE SEQUENCE [LARGE SCALE GENOMIC DNA]</scope>
    <source>
        <strain evidence="2">PAC1</strain>
    </source>
</reference>
<protein>
    <submittedName>
        <fullName evidence="1">Uncharacterized protein</fullName>
    </submittedName>
</protein>
<evidence type="ECO:0000313" key="2">
    <source>
        <dbReference type="Proteomes" id="UP000030392"/>
    </source>
</evidence>
<dbReference type="Proteomes" id="UP000030392">
    <property type="component" value="Unassembled WGS sequence"/>
</dbReference>
<dbReference type="EMBL" id="JNAX01000012">
    <property type="protein sequence ID" value="KGG20349.1"/>
    <property type="molecule type" value="Genomic_DNA"/>
</dbReference>
<evidence type="ECO:0000313" key="1">
    <source>
        <dbReference type="EMBL" id="KGG20349.1"/>
    </source>
</evidence>
<name>A0A0A2C6S0_PROMR</name>
<comment type="caution">
    <text evidence="1">The sequence shown here is derived from an EMBL/GenBank/DDBJ whole genome shotgun (WGS) entry which is preliminary data.</text>
</comment>
<accession>A0A0A2C6S0</accession>
<sequence length="64" mass="7579">MRKQKYVISIQQSKGGDAPFYFEISETKAQKIIDLLNPEIKKRRKQMECITATLIPFFKEENQE</sequence>
<dbReference type="AlphaFoldDB" id="A0A0A2C6S0"/>
<proteinExistence type="predicted"/>
<organism evidence="1 2">
    <name type="scientific">Prochlorococcus marinus str. PAC1</name>
    <dbReference type="NCBI Taxonomy" id="59924"/>
    <lineage>
        <taxon>Bacteria</taxon>
        <taxon>Bacillati</taxon>
        <taxon>Cyanobacteriota</taxon>
        <taxon>Cyanophyceae</taxon>
        <taxon>Synechococcales</taxon>
        <taxon>Prochlorococcaceae</taxon>
        <taxon>Prochlorococcus</taxon>
    </lineage>
</organism>
<dbReference type="RefSeq" id="WP_036906307.1">
    <property type="nucleotide sequence ID" value="NZ_CP138967.1"/>
</dbReference>
<gene>
    <name evidence="1" type="ORF">EV03_1311</name>
</gene>